<dbReference type="PATRIC" id="fig|1618446.3.peg.1211"/>
<evidence type="ECO:0000259" key="6">
    <source>
        <dbReference type="Pfam" id="PF01029"/>
    </source>
</evidence>
<evidence type="ECO:0000256" key="4">
    <source>
        <dbReference type="ARBA" id="ARBA00023015"/>
    </source>
</evidence>
<evidence type="ECO:0000313" key="8">
    <source>
        <dbReference type="Proteomes" id="UP000034050"/>
    </source>
</evidence>
<dbReference type="SUPFAM" id="SSF48013">
    <property type="entry name" value="NusB-like"/>
    <property type="match status" value="1"/>
</dbReference>
<dbReference type="GO" id="GO:0003723">
    <property type="term" value="F:RNA binding"/>
    <property type="evidence" value="ECO:0007669"/>
    <property type="project" value="UniProtKB-KW"/>
</dbReference>
<dbReference type="GO" id="GO:0031564">
    <property type="term" value="P:transcription antitermination"/>
    <property type="evidence" value="ECO:0007669"/>
    <property type="project" value="UniProtKB-KW"/>
</dbReference>
<keyword evidence="2" id="KW-0889">Transcription antitermination</keyword>
<evidence type="ECO:0000256" key="2">
    <source>
        <dbReference type="ARBA" id="ARBA00022814"/>
    </source>
</evidence>
<sequence>MKTSQDPRHKQRTQIVKDLFAQSYHKQAFTSPKTPQILARLSEIDPQIQSAAPEWPLGKVAKVDLAILRLAVYELTLTKQEPPKVIIDEAVELAKEFGSETSSSFINGVLGTIIKKMTNS</sequence>
<evidence type="ECO:0000256" key="3">
    <source>
        <dbReference type="ARBA" id="ARBA00022884"/>
    </source>
</evidence>
<dbReference type="NCBIfam" id="TIGR01951">
    <property type="entry name" value="nusB"/>
    <property type="match status" value="1"/>
</dbReference>
<dbReference type="InterPro" id="IPR006027">
    <property type="entry name" value="NusB_RsmB_TIM44"/>
</dbReference>
<proteinExistence type="inferred from homology"/>
<dbReference type="Proteomes" id="UP000034050">
    <property type="component" value="Unassembled WGS sequence"/>
</dbReference>
<dbReference type="EMBL" id="LCFD01000012">
    <property type="protein sequence ID" value="KKS86184.1"/>
    <property type="molecule type" value="Genomic_DNA"/>
</dbReference>
<accession>A0A0G1CL11</accession>
<evidence type="ECO:0000313" key="7">
    <source>
        <dbReference type="EMBL" id="KKS86184.1"/>
    </source>
</evidence>
<keyword evidence="5" id="KW-0804">Transcription</keyword>
<feature type="domain" description="NusB/RsmB/TIM44" evidence="6">
    <location>
        <begin position="21"/>
        <end position="115"/>
    </location>
</feature>
<organism evidence="7 8">
    <name type="scientific">Candidatus Gottesmanbacteria bacterium GW2011_GWB1_43_11</name>
    <dbReference type="NCBI Taxonomy" id="1618446"/>
    <lineage>
        <taxon>Bacteria</taxon>
        <taxon>Candidatus Gottesmaniibacteriota</taxon>
    </lineage>
</organism>
<dbReference type="InterPro" id="IPR035926">
    <property type="entry name" value="NusB-like_sf"/>
</dbReference>
<protein>
    <submittedName>
        <fullName evidence="7">N utilization substance protein B-like protein</fullName>
    </submittedName>
</protein>
<dbReference type="STRING" id="1618446.UV61_C0012G0011"/>
<evidence type="ECO:0000256" key="5">
    <source>
        <dbReference type="ARBA" id="ARBA00023163"/>
    </source>
</evidence>
<dbReference type="Gene3D" id="1.10.940.10">
    <property type="entry name" value="NusB-like"/>
    <property type="match status" value="1"/>
</dbReference>
<dbReference type="PANTHER" id="PTHR11078">
    <property type="entry name" value="N UTILIZATION SUBSTANCE PROTEIN B-RELATED"/>
    <property type="match status" value="1"/>
</dbReference>
<dbReference type="Pfam" id="PF01029">
    <property type="entry name" value="NusB"/>
    <property type="match status" value="1"/>
</dbReference>
<comment type="caution">
    <text evidence="7">The sequence shown here is derived from an EMBL/GenBank/DDBJ whole genome shotgun (WGS) entry which is preliminary data.</text>
</comment>
<dbReference type="InterPro" id="IPR011605">
    <property type="entry name" value="NusB_fam"/>
</dbReference>
<keyword evidence="4" id="KW-0805">Transcription regulation</keyword>
<evidence type="ECO:0000256" key="1">
    <source>
        <dbReference type="ARBA" id="ARBA00005952"/>
    </source>
</evidence>
<keyword evidence="3" id="KW-0694">RNA-binding</keyword>
<dbReference type="PANTHER" id="PTHR11078:SF3">
    <property type="entry name" value="ANTITERMINATION NUSB DOMAIN-CONTAINING PROTEIN"/>
    <property type="match status" value="1"/>
</dbReference>
<name>A0A0G1CL11_9BACT</name>
<reference evidence="7 8" key="1">
    <citation type="journal article" date="2015" name="Nature">
        <title>rRNA introns, odd ribosomes, and small enigmatic genomes across a large radiation of phyla.</title>
        <authorList>
            <person name="Brown C.T."/>
            <person name="Hug L.A."/>
            <person name="Thomas B.C."/>
            <person name="Sharon I."/>
            <person name="Castelle C.J."/>
            <person name="Singh A."/>
            <person name="Wilkins M.J."/>
            <person name="Williams K.H."/>
            <person name="Banfield J.F."/>
        </authorList>
    </citation>
    <scope>NUCLEOTIDE SEQUENCE [LARGE SCALE GENOMIC DNA]</scope>
</reference>
<dbReference type="AlphaFoldDB" id="A0A0G1CL11"/>
<gene>
    <name evidence="7" type="ORF">UV61_C0012G0011</name>
</gene>
<dbReference type="GO" id="GO:0006353">
    <property type="term" value="P:DNA-templated transcription termination"/>
    <property type="evidence" value="ECO:0007669"/>
    <property type="project" value="InterPro"/>
</dbReference>
<comment type="similarity">
    <text evidence="1">Belongs to the NusB family.</text>
</comment>
<dbReference type="GO" id="GO:0005829">
    <property type="term" value="C:cytosol"/>
    <property type="evidence" value="ECO:0007669"/>
    <property type="project" value="TreeGrafter"/>
</dbReference>